<comment type="caution">
    <text evidence="2">The sequence shown here is derived from an EMBL/GenBank/DDBJ whole genome shotgun (WGS) entry which is preliminary data.</text>
</comment>
<dbReference type="AlphaFoldDB" id="A0A1R2CLB7"/>
<dbReference type="EMBL" id="MPUH01000117">
    <property type="protein sequence ID" value="OMJ89809.1"/>
    <property type="molecule type" value="Genomic_DNA"/>
</dbReference>
<dbReference type="Proteomes" id="UP000187209">
    <property type="component" value="Unassembled WGS sequence"/>
</dbReference>
<sequence>MKDSERLEEGSEKSRPFNVDKAFGVRDALLVKCRDTIESLNNELDEERRSRKILELKVKELENGLGILEHKLRQQNTEIEELKVEIELRDTSIEQYENEIKKLQSLKPLHEAQGHMQSTMKSLEHSLSTLQEENLKLKQQLEAEKARSKEMKAETLENRSRRSIENERLDLEKIEQELEELYDKKHKCMIKDFEKKQEVIKEELTSALDEVDSERQRYQEMYKASNDENTQLRQEIKYLQNMLQRKQSQLEKHSQQSLDQLQSILEKKNNEETEAYKLLINTLEKEKADAEAEKIALEHEVSRLKDHVEDTHIYLRSSEEVRSECIIMRKKVLELEKSLQAEINEKQYLSQSLEDMKKIIQGSDNDTYQESRKIELVKLKYQTLLQAELQKRLRDKQSFKQHLIQDKEAFLTKLRAKDEKIASLESEKQELLATIDYIEERRNEVIDRDSRIVNEETARVLFI</sequence>
<proteinExistence type="predicted"/>
<organism evidence="2 3">
    <name type="scientific">Stentor coeruleus</name>
    <dbReference type="NCBI Taxonomy" id="5963"/>
    <lineage>
        <taxon>Eukaryota</taxon>
        <taxon>Sar</taxon>
        <taxon>Alveolata</taxon>
        <taxon>Ciliophora</taxon>
        <taxon>Postciliodesmatophora</taxon>
        <taxon>Heterotrichea</taxon>
        <taxon>Heterotrichida</taxon>
        <taxon>Stentoridae</taxon>
        <taxon>Stentor</taxon>
    </lineage>
</organism>
<dbReference type="OrthoDB" id="10653752at2759"/>
<gene>
    <name evidence="2" type="ORF">SteCoe_7986</name>
</gene>
<evidence type="ECO:0000313" key="2">
    <source>
        <dbReference type="EMBL" id="OMJ89809.1"/>
    </source>
</evidence>
<reference evidence="2 3" key="1">
    <citation type="submission" date="2016-11" db="EMBL/GenBank/DDBJ databases">
        <title>The macronuclear genome of Stentor coeruleus: a giant cell with tiny introns.</title>
        <authorList>
            <person name="Slabodnick M."/>
            <person name="Ruby J.G."/>
            <person name="Reiff S.B."/>
            <person name="Swart E.C."/>
            <person name="Gosai S."/>
            <person name="Prabakaran S."/>
            <person name="Witkowska E."/>
            <person name="Larue G.E."/>
            <person name="Fisher S."/>
            <person name="Freeman R.M."/>
            <person name="Gunawardena J."/>
            <person name="Chu W."/>
            <person name="Stover N.A."/>
            <person name="Gregory B.D."/>
            <person name="Nowacki M."/>
            <person name="Derisi J."/>
            <person name="Roy S.W."/>
            <person name="Marshall W.F."/>
            <person name="Sood P."/>
        </authorList>
    </citation>
    <scope>NUCLEOTIDE SEQUENCE [LARGE SCALE GENOMIC DNA]</scope>
    <source>
        <strain evidence="2">WM001</strain>
    </source>
</reference>
<feature type="coiled-coil region" evidence="1">
    <location>
        <begin position="407"/>
        <end position="441"/>
    </location>
</feature>
<evidence type="ECO:0000256" key="1">
    <source>
        <dbReference type="SAM" id="Coils"/>
    </source>
</evidence>
<accession>A0A1R2CLB7</accession>
<keyword evidence="1" id="KW-0175">Coiled coil</keyword>
<name>A0A1R2CLB7_9CILI</name>
<feature type="coiled-coil region" evidence="1">
    <location>
        <begin position="30"/>
        <end position="307"/>
    </location>
</feature>
<protein>
    <submittedName>
        <fullName evidence="2">Uncharacterized protein</fullName>
    </submittedName>
</protein>
<evidence type="ECO:0000313" key="3">
    <source>
        <dbReference type="Proteomes" id="UP000187209"/>
    </source>
</evidence>
<keyword evidence="3" id="KW-1185">Reference proteome</keyword>